<dbReference type="EMBL" id="JACXVP010000005">
    <property type="protein sequence ID" value="KAG5607536.1"/>
    <property type="molecule type" value="Genomic_DNA"/>
</dbReference>
<evidence type="ECO:0000313" key="1">
    <source>
        <dbReference type="EMBL" id="KAG5607536.1"/>
    </source>
</evidence>
<organism evidence="1 2">
    <name type="scientific">Solanum commersonii</name>
    <name type="common">Commerson's wild potato</name>
    <name type="synonym">Commerson's nightshade</name>
    <dbReference type="NCBI Taxonomy" id="4109"/>
    <lineage>
        <taxon>Eukaryota</taxon>
        <taxon>Viridiplantae</taxon>
        <taxon>Streptophyta</taxon>
        <taxon>Embryophyta</taxon>
        <taxon>Tracheophyta</taxon>
        <taxon>Spermatophyta</taxon>
        <taxon>Magnoliopsida</taxon>
        <taxon>eudicotyledons</taxon>
        <taxon>Gunneridae</taxon>
        <taxon>Pentapetalae</taxon>
        <taxon>asterids</taxon>
        <taxon>lamiids</taxon>
        <taxon>Solanales</taxon>
        <taxon>Solanaceae</taxon>
        <taxon>Solanoideae</taxon>
        <taxon>Solaneae</taxon>
        <taxon>Solanum</taxon>
    </lineage>
</organism>
<evidence type="ECO:0000313" key="2">
    <source>
        <dbReference type="Proteomes" id="UP000824120"/>
    </source>
</evidence>
<name>A0A9J5Z6H0_SOLCO</name>
<dbReference type="Proteomes" id="UP000824120">
    <property type="component" value="Chromosome 5"/>
</dbReference>
<comment type="caution">
    <text evidence="1">The sequence shown here is derived from an EMBL/GenBank/DDBJ whole genome shotgun (WGS) entry which is preliminary data.</text>
</comment>
<sequence length="254" mass="29514">MIPFRSVYRFSVSHPVPNTTGPERTGTVPVQPIPLPNLIYDYWLLNWPKAPNKMKCFWSLLGINEKTSKLKNAQESKTEWRKGVCICLTLWKERIQRFEGKATAVYILRNKYLGLLALWSKTEWRKRVCICLTLWKGRIKRFEGKATGVCPAGVGNRQLDWWVCTEKERDMVEHSGFALVKATCMSRYAMDEYESSSTKTEIQWRCGQGRERASRSRLGSNMIIERRRLRAVRANMGLDLEDERAIEGEMQDCP</sequence>
<reference evidence="1 2" key="1">
    <citation type="submission" date="2020-09" db="EMBL/GenBank/DDBJ databases">
        <title>De no assembly of potato wild relative species, Solanum commersonii.</title>
        <authorList>
            <person name="Cho K."/>
        </authorList>
    </citation>
    <scope>NUCLEOTIDE SEQUENCE [LARGE SCALE GENOMIC DNA]</scope>
    <source>
        <strain evidence="1">LZ3.2</strain>
        <tissue evidence="1">Leaf</tissue>
    </source>
</reference>
<keyword evidence="2" id="KW-1185">Reference proteome</keyword>
<dbReference type="AlphaFoldDB" id="A0A9J5Z6H0"/>
<protein>
    <submittedName>
        <fullName evidence="1">Uncharacterized protein</fullName>
    </submittedName>
</protein>
<proteinExistence type="predicted"/>
<gene>
    <name evidence="1" type="ORF">H5410_029028</name>
</gene>
<accession>A0A9J5Z6H0</accession>